<dbReference type="InterPro" id="IPR002931">
    <property type="entry name" value="Transglutaminase-like"/>
</dbReference>
<dbReference type="PANTHER" id="PTHR42736:SF1">
    <property type="entry name" value="PROTEIN-GLUTAMINE GAMMA-GLUTAMYLTRANSFERASE"/>
    <property type="match status" value="1"/>
</dbReference>
<evidence type="ECO:0000313" key="5">
    <source>
        <dbReference type="Proteomes" id="UP001054811"/>
    </source>
</evidence>
<keyword evidence="2" id="KW-1133">Transmembrane helix</keyword>
<dbReference type="Pfam" id="PF11992">
    <property type="entry name" value="TgpA_N"/>
    <property type="match status" value="1"/>
</dbReference>
<dbReference type="Proteomes" id="UP001054811">
    <property type="component" value="Chromosome"/>
</dbReference>
<dbReference type="SMART" id="SM00460">
    <property type="entry name" value="TGc"/>
    <property type="match status" value="1"/>
</dbReference>
<feature type="transmembrane region" description="Helical" evidence="2">
    <location>
        <begin position="12"/>
        <end position="34"/>
    </location>
</feature>
<dbReference type="RefSeq" id="WP_259613351.1">
    <property type="nucleotide sequence ID" value="NZ_CP091139.2"/>
</dbReference>
<organism evidence="4 5">
    <name type="scientific">Microbacterium elymi</name>
    <dbReference type="NCBI Taxonomy" id="2909587"/>
    <lineage>
        <taxon>Bacteria</taxon>
        <taxon>Bacillati</taxon>
        <taxon>Actinomycetota</taxon>
        <taxon>Actinomycetes</taxon>
        <taxon>Micrococcales</taxon>
        <taxon>Microbacteriaceae</taxon>
        <taxon>Microbacterium</taxon>
    </lineage>
</organism>
<accession>A0ABY5NNM2</accession>
<feature type="region of interest" description="Disordered" evidence="1">
    <location>
        <begin position="629"/>
        <end position="707"/>
    </location>
</feature>
<feature type="transmembrane region" description="Helical" evidence="2">
    <location>
        <begin position="155"/>
        <end position="172"/>
    </location>
</feature>
<dbReference type="InterPro" id="IPR052901">
    <property type="entry name" value="Bact_TGase-like"/>
</dbReference>
<feature type="region of interest" description="Disordered" evidence="1">
    <location>
        <begin position="744"/>
        <end position="771"/>
    </location>
</feature>
<sequence>MAATERTPRRRTGAQLSLTIGSWVAVLAAMVPLLNVITPGAWIAGVVGVTAAVFAAGFIARWYRLPAAIVALIEIAVWIALVTAVFLREAAIVFVIPTLHAFRLVPDLVGTAMYEIQVGIAPMAPSEALTFCLVAAAGAVAIVVDHTAITARMPLAAAIALVAVSLIPSLAVPAPFDVIGFVLLAAAILFLLRAETRTRYRPPQAVPSAPSSTSAIALAIGLVAVLVAVAATPLLPEPTARAGFGPVGTTINASLDLGKDLRRPDPVTVLSLRTSATSAPYLRVATLSRMEGAVWKPDVSSSDPLNADATFDDVSVNDDITVTKQTTRIHIDRLTARYLPVPFPAVQVKGTPKGWEAMTANRTIVANGATTSSGQEYEVVTEEPQPTLEQIRAAAAGGTDADYSVLPGQMPSIITDSALSVTADATDDYDRLIALQNWFRGSEFEYSLTAPAQSGFDSSGVSSIADFLREKSGYCIHFASAFAIMARVLGMPSRIVVGYLPGTADTASLTQGKPMEYYVSSAQLHAWPEVHFSGIGWIPFEPTKSLGSPTSFLPAAAGGAARTSRRRRPRPRPRRRARPIAPIRTGLRADDANTGSTTASGADLPALGLGAAGLVVLLLIPSLLGRCAAADSRRPRAPAMRWRRGPRSATSPSTSASPCRPPSRRARSAHGSCGTKAHRMPRPPPSWERSRRPPMPRRVPAPGRTAARSRIARLPSAPPSISPFRRVGACAPCCSRARWSCARGASTPGREHPPRPGRMVCGPPGPPGGFA</sequence>
<dbReference type="PANTHER" id="PTHR42736">
    <property type="entry name" value="PROTEIN-GLUTAMINE GAMMA-GLUTAMYLTRANSFERASE"/>
    <property type="match status" value="1"/>
</dbReference>
<keyword evidence="2" id="KW-0812">Transmembrane</keyword>
<feature type="transmembrane region" description="Helical" evidence="2">
    <location>
        <begin position="178"/>
        <end position="194"/>
    </location>
</feature>
<reference evidence="4" key="1">
    <citation type="submission" date="2022-01" db="EMBL/GenBank/DDBJ databases">
        <title>Microbacterium eymi and Microbacterium rhizovicinus sp. nov., isolated from the rhizospheric soil of Elymus tsukushiensis, a plant native to the Dokdo Islands, Republic of Korea.</title>
        <authorList>
            <person name="Hwang Y.J."/>
        </authorList>
    </citation>
    <scope>NUCLEOTIDE SEQUENCE</scope>
    <source>
        <strain evidence="4">KUDC0405</strain>
    </source>
</reference>
<evidence type="ECO:0000256" key="1">
    <source>
        <dbReference type="SAM" id="MobiDB-lite"/>
    </source>
</evidence>
<feature type="transmembrane region" description="Helical" evidence="2">
    <location>
        <begin position="116"/>
        <end position="143"/>
    </location>
</feature>
<feature type="compositionally biased region" description="Basic residues" evidence="1">
    <location>
        <begin position="563"/>
        <end position="578"/>
    </location>
</feature>
<feature type="region of interest" description="Disordered" evidence="1">
    <location>
        <begin position="551"/>
        <end position="605"/>
    </location>
</feature>
<dbReference type="EMBL" id="CP091139">
    <property type="protein sequence ID" value="UUT36684.1"/>
    <property type="molecule type" value="Genomic_DNA"/>
</dbReference>
<feature type="transmembrane region" description="Helical" evidence="2">
    <location>
        <begin position="75"/>
        <end position="96"/>
    </location>
</feature>
<feature type="domain" description="Transglutaminase-like" evidence="3">
    <location>
        <begin position="467"/>
        <end position="544"/>
    </location>
</feature>
<evidence type="ECO:0000259" key="3">
    <source>
        <dbReference type="SMART" id="SM00460"/>
    </source>
</evidence>
<proteinExistence type="predicted"/>
<feature type="transmembrane region" description="Helical" evidence="2">
    <location>
        <begin position="40"/>
        <end position="63"/>
    </location>
</feature>
<evidence type="ECO:0000313" key="4">
    <source>
        <dbReference type="EMBL" id="UUT36684.1"/>
    </source>
</evidence>
<keyword evidence="2" id="KW-0472">Membrane</keyword>
<dbReference type="InterPro" id="IPR021878">
    <property type="entry name" value="TgpA_N"/>
</dbReference>
<feature type="transmembrane region" description="Helical" evidence="2">
    <location>
        <begin position="215"/>
        <end position="235"/>
    </location>
</feature>
<dbReference type="Gene3D" id="3.10.620.30">
    <property type="match status" value="1"/>
</dbReference>
<protein>
    <submittedName>
        <fullName evidence="4">DUF3488 and transglutaminase-like domain-containing protein</fullName>
    </submittedName>
</protein>
<name>A0ABY5NNM2_9MICO</name>
<gene>
    <name evidence="4" type="ORF">L2X98_31805</name>
</gene>
<evidence type="ECO:0000256" key="2">
    <source>
        <dbReference type="SAM" id="Phobius"/>
    </source>
</evidence>
<dbReference type="InterPro" id="IPR038765">
    <property type="entry name" value="Papain-like_cys_pep_sf"/>
</dbReference>
<feature type="compositionally biased region" description="Low complexity" evidence="1">
    <location>
        <begin position="647"/>
        <end position="658"/>
    </location>
</feature>
<keyword evidence="5" id="KW-1185">Reference proteome</keyword>
<dbReference type="Pfam" id="PF01841">
    <property type="entry name" value="Transglut_core"/>
    <property type="match status" value="1"/>
</dbReference>
<dbReference type="SUPFAM" id="SSF54001">
    <property type="entry name" value="Cysteine proteinases"/>
    <property type="match status" value="1"/>
</dbReference>